<comment type="caution">
    <text evidence="2">The sequence shown here is derived from an EMBL/GenBank/DDBJ whole genome shotgun (WGS) entry which is preliminary data.</text>
</comment>
<dbReference type="Proteomes" id="UP000285326">
    <property type="component" value="Unassembled WGS sequence"/>
</dbReference>
<dbReference type="SUPFAM" id="SSF52833">
    <property type="entry name" value="Thioredoxin-like"/>
    <property type="match status" value="1"/>
</dbReference>
<dbReference type="Gene3D" id="3.40.30.10">
    <property type="entry name" value="Glutaredoxin"/>
    <property type="match status" value="1"/>
</dbReference>
<reference evidence="2 3" key="1">
    <citation type="journal article" date="2018" name="BMC Genomics">
        <title>Comparative genome analyses reveal sequence features reflecting distinct modes of host-adaptation between dicot and monocot powdery mildew.</title>
        <authorList>
            <person name="Wu Y."/>
            <person name="Ma X."/>
            <person name="Pan Z."/>
            <person name="Kale S.D."/>
            <person name="Song Y."/>
            <person name="King H."/>
            <person name="Zhang Q."/>
            <person name="Presley C."/>
            <person name="Deng X."/>
            <person name="Wei C.I."/>
            <person name="Xiao S."/>
        </authorList>
    </citation>
    <scope>NUCLEOTIDE SEQUENCE [LARGE SCALE GENOMIC DNA]</scope>
    <source>
        <strain evidence="2">UMSG1</strain>
    </source>
</reference>
<dbReference type="Pfam" id="PF04908">
    <property type="entry name" value="SH3BGR"/>
    <property type="match status" value="1"/>
</dbReference>
<feature type="region of interest" description="Disordered" evidence="1">
    <location>
        <begin position="293"/>
        <end position="339"/>
    </location>
</feature>
<dbReference type="EMBL" id="MCBS01024147">
    <property type="protein sequence ID" value="RKF74069.1"/>
    <property type="molecule type" value="Genomic_DNA"/>
</dbReference>
<gene>
    <name evidence="2" type="ORF">GcM1_241086</name>
</gene>
<feature type="compositionally biased region" description="Basic and acidic residues" evidence="1">
    <location>
        <begin position="306"/>
        <end position="322"/>
    </location>
</feature>
<feature type="compositionally biased region" description="Basic and acidic residues" evidence="1">
    <location>
        <begin position="126"/>
        <end position="138"/>
    </location>
</feature>
<accession>A0A420IHQ9</accession>
<dbReference type="AlphaFoldDB" id="A0A420IHQ9"/>
<protein>
    <submittedName>
        <fullName evidence="2">Putative neurofilament protein h form h2</fullName>
    </submittedName>
</protein>
<name>A0A420IHQ9_9PEZI</name>
<organism evidence="2 3">
    <name type="scientific">Golovinomyces cichoracearum</name>
    <dbReference type="NCBI Taxonomy" id="62708"/>
    <lineage>
        <taxon>Eukaryota</taxon>
        <taxon>Fungi</taxon>
        <taxon>Dikarya</taxon>
        <taxon>Ascomycota</taxon>
        <taxon>Pezizomycotina</taxon>
        <taxon>Leotiomycetes</taxon>
        <taxon>Erysiphales</taxon>
        <taxon>Erysiphaceae</taxon>
        <taxon>Golovinomyces</taxon>
    </lineage>
</organism>
<evidence type="ECO:0000313" key="2">
    <source>
        <dbReference type="EMBL" id="RKF74069.1"/>
    </source>
</evidence>
<dbReference type="InterPro" id="IPR036249">
    <property type="entry name" value="Thioredoxin-like_sf"/>
</dbReference>
<feature type="compositionally biased region" description="Polar residues" evidence="1">
    <location>
        <begin position="323"/>
        <end position="332"/>
    </location>
</feature>
<evidence type="ECO:0000313" key="3">
    <source>
        <dbReference type="Proteomes" id="UP000285326"/>
    </source>
</evidence>
<dbReference type="InterPro" id="IPR006993">
    <property type="entry name" value="Glut_rich_SH3-bd"/>
</dbReference>
<sequence>MAESTINSYSMDPTLWLYTSLTSGSSHIITATSRMETILKANRIPFKALDLATDEKARMLWGRRAGKDKSGRSRKIPGLVQMGIVIGDIVEVEDWNEYGELKEHMKVVPIPGMPVLPLAKPSKSSKIKDHVADENKRSEAVNSIPFKEMCIEDTERNHIREKAEDSNDFQVSPISLVMSQLVKEAAQKAKDNKNIKNSHETAFSKSVEAKSPKLDNFLRKEINVEKDESYLDKRNKLNEEEGLTKITKSPKDNYLNVIEQKNYQELVNNRPHLNLEDSPADIHRIERQLIPNGNKRNIEELTSTKFEPRNKSDSLNKIRTASDSKSQNLSSKEPSKRPAVILPPDTIYAQYIYDDDNNNASSLKPPNTISRKKSILQFVSFQDTADRVESIQSPNSTAWKPASLDQTLREVALADKVREVLKKS</sequence>
<feature type="region of interest" description="Disordered" evidence="1">
    <location>
        <begin position="119"/>
        <end position="138"/>
    </location>
</feature>
<evidence type="ECO:0000256" key="1">
    <source>
        <dbReference type="SAM" id="MobiDB-lite"/>
    </source>
</evidence>
<proteinExistence type="predicted"/>